<feature type="region of interest" description="Disordered" evidence="1">
    <location>
        <begin position="81"/>
        <end position="115"/>
    </location>
</feature>
<dbReference type="GeneID" id="24109590"/>
<keyword evidence="3" id="KW-1185">Reference proteome</keyword>
<protein>
    <submittedName>
        <fullName evidence="2">Glycerophosphocholine phosphodiesterase</fullName>
    </submittedName>
</protein>
<proteinExistence type="predicted"/>
<evidence type="ECO:0000256" key="1">
    <source>
        <dbReference type="SAM" id="MobiDB-lite"/>
    </source>
</evidence>
<dbReference type="RefSeq" id="XP_012190311.1">
    <property type="nucleotide sequence ID" value="XM_012334921.1"/>
</dbReference>
<accession>R9P5W8</accession>
<dbReference type="Proteomes" id="UP000014071">
    <property type="component" value="Unassembled WGS sequence"/>
</dbReference>
<sequence length="115" mass="13048">MPLPFVDERRYRTVGCGRRVDIREKKTRVRKCRGGEPYRSRTYVGMPGRSIIHRVRRGYGKVEAASASLNLELLRISLRANQQSSPDETFQKPQAQARSPDGPQGADKPEAHFVP</sequence>
<gene>
    <name evidence="2" type="ORF">PHSY_004308</name>
</gene>
<name>R9P5W8_PSEHS</name>
<organism evidence="2 3">
    <name type="scientific">Pseudozyma hubeiensis (strain SY62)</name>
    <name type="common">Yeast</name>
    <dbReference type="NCBI Taxonomy" id="1305764"/>
    <lineage>
        <taxon>Eukaryota</taxon>
        <taxon>Fungi</taxon>
        <taxon>Dikarya</taxon>
        <taxon>Basidiomycota</taxon>
        <taxon>Ustilaginomycotina</taxon>
        <taxon>Ustilaginomycetes</taxon>
        <taxon>Ustilaginales</taxon>
        <taxon>Ustilaginaceae</taxon>
        <taxon>Pseudozyma</taxon>
    </lineage>
</organism>
<dbReference type="AlphaFoldDB" id="R9P5W8"/>
<feature type="compositionally biased region" description="Polar residues" evidence="1">
    <location>
        <begin position="81"/>
        <end position="97"/>
    </location>
</feature>
<dbReference type="HOGENOM" id="CLU_2110053_0_0_1"/>
<evidence type="ECO:0000313" key="3">
    <source>
        <dbReference type="Proteomes" id="UP000014071"/>
    </source>
</evidence>
<dbReference type="EMBL" id="DF238805">
    <property type="protein sequence ID" value="GAC96724.1"/>
    <property type="molecule type" value="Genomic_DNA"/>
</dbReference>
<reference evidence="3" key="1">
    <citation type="journal article" date="2013" name="Genome Announc.">
        <title>Draft genome sequence of the basidiomycetous yeast-like fungus Pseudozyma hubeiensis SY62, which produces an abundant amount of the biosurfactant mannosylerythritol lipids.</title>
        <authorList>
            <person name="Konishi M."/>
            <person name="Hatada Y."/>
            <person name="Horiuchi J."/>
        </authorList>
    </citation>
    <scope>NUCLEOTIDE SEQUENCE [LARGE SCALE GENOMIC DNA]</scope>
    <source>
        <strain evidence="3">SY62</strain>
    </source>
</reference>
<evidence type="ECO:0000313" key="2">
    <source>
        <dbReference type="EMBL" id="GAC96724.1"/>
    </source>
</evidence>